<feature type="transmembrane region" description="Helical" evidence="1">
    <location>
        <begin position="25"/>
        <end position="43"/>
    </location>
</feature>
<gene>
    <name evidence="2" type="ORF">XBP1_3080007</name>
</gene>
<evidence type="ECO:0000313" key="3">
    <source>
        <dbReference type="Proteomes" id="UP000028511"/>
    </source>
</evidence>
<evidence type="ECO:0000313" key="2">
    <source>
        <dbReference type="EMBL" id="CDG98468.1"/>
    </source>
</evidence>
<keyword evidence="1" id="KW-0812">Transmembrane</keyword>
<dbReference type="EMBL" id="CBSW010000233">
    <property type="protein sequence ID" value="CDG98468.1"/>
    <property type="molecule type" value="Genomic_DNA"/>
</dbReference>
<reference evidence="2" key="1">
    <citation type="submission" date="2013-07" db="EMBL/GenBank/DDBJ databases">
        <title>Sub-species coevolution in mutualistic symbiosis.</title>
        <authorList>
            <person name="Murfin K."/>
            <person name="Klassen J."/>
            <person name="Lee M."/>
            <person name="Forst S."/>
            <person name="Stock P."/>
            <person name="Goodrich-Blair H."/>
        </authorList>
    </citation>
    <scope>NUCLEOTIDE SEQUENCE [LARGE SCALE GENOMIC DNA]</scope>
    <source>
        <strain evidence="2">Puntauvense</strain>
    </source>
</reference>
<proteinExistence type="predicted"/>
<keyword evidence="1" id="KW-1133">Transmembrane helix</keyword>
<accession>A0A077NJ33</accession>
<evidence type="ECO:0000256" key="1">
    <source>
        <dbReference type="SAM" id="Phobius"/>
    </source>
</evidence>
<name>A0A077NJ33_XENBV</name>
<comment type="caution">
    <text evidence="2">The sequence shown here is derived from an EMBL/GenBank/DDBJ whole genome shotgun (WGS) entry which is preliminary data.</text>
</comment>
<dbReference type="HOGENOM" id="CLU_2903294_0_0_6"/>
<organism evidence="2 3">
    <name type="scientific">Xenorhabdus bovienii str. puntauvense</name>
    <dbReference type="NCBI Taxonomy" id="1398201"/>
    <lineage>
        <taxon>Bacteria</taxon>
        <taxon>Pseudomonadati</taxon>
        <taxon>Pseudomonadota</taxon>
        <taxon>Gammaproteobacteria</taxon>
        <taxon>Enterobacterales</taxon>
        <taxon>Morganellaceae</taxon>
        <taxon>Xenorhabdus</taxon>
    </lineage>
</organism>
<keyword evidence="1" id="KW-0472">Membrane</keyword>
<protein>
    <submittedName>
        <fullName evidence="2">Uncharacterized protein</fullName>
    </submittedName>
</protein>
<sequence>MLLAMIIFFTDYFLSSRYENEINITNIIIILIIISLSGLFPFWQVRDFSIPLGIAKQAALWI</sequence>
<dbReference type="AlphaFoldDB" id="A0A077NJ33"/>
<dbReference type="Proteomes" id="UP000028511">
    <property type="component" value="Unassembled WGS sequence"/>
</dbReference>